<dbReference type="PROSITE" id="PS50110">
    <property type="entry name" value="RESPONSE_REGULATORY"/>
    <property type="match status" value="1"/>
</dbReference>
<dbReference type="Gene3D" id="2.40.50.1020">
    <property type="entry name" value="LytTr DNA-binding domain"/>
    <property type="match status" value="1"/>
</dbReference>
<dbReference type="PANTHER" id="PTHR37299">
    <property type="entry name" value="TRANSCRIPTIONAL REGULATOR-RELATED"/>
    <property type="match status" value="1"/>
</dbReference>
<protein>
    <submittedName>
        <fullName evidence="4">LytTR family two component transcriptional regulator</fullName>
    </submittedName>
</protein>
<organism evidence="4 5">
    <name type="scientific">Flavobacterium croceum DSM 17960</name>
    <dbReference type="NCBI Taxonomy" id="1121886"/>
    <lineage>
        <taxon>Bacteria</taxon>
        <taxon>Pseudomonadati</taxon>
        <taxon>Bacteroidota</taxon>
        <taxon>Flavobacteriia</taxon>
        <taxon>Flavobacteriales</taxon>
        <taxon>Flavobacteriaceae</taxon>
        <taxon>Flavobacterium</taxon>
    </lineage>
</organism>
<dbReference type="AlphaFoldDB" id="A0A2S4N5J3"/>
<dbReference type="PANTHER" id="PTHR37299:SF1">
    <property type="entry name" value="STAGE 0 SPORULATION PROTEIN A HOMOLOG"/>
    <property type="match status" value="1"/>
</dbReference>
<dbReference type="InterPro" id="IPR011006">
    <property type="entry name" value="CheY-like_superfamily"/>
</dbReference>
<dbReference type="SUPFAM" id="SSF52172">
    <property type="entry name" value="CheY-like"/>
    <property type="match status" value="1"/>
</dbReference>
<evidence type="ECO:0000259" key="2">
    <source>
        <dbReference type="PROSITE" id="PS50110"/>
    </source>
</evidence>
<dbReference type="OrthoDB" id="2168082at2"/>
<dbReference type="Proteomes" id="UP000237056">
    <property type="component" value="Unassembled WGS sequence"/>
</dbReference>
<evidence type="ECO:0000259" key="3">
    <source>
        <dbReference type="PROSITE" id="PS50930"/>
    </source>
</evidence>
<feature type="domain" description="HTH LytTR-type" evidence="3">
    <location>
        <begin position="148"/>
        <end position="250"/>
    </location>
</feature>
<name>A0A2S4N5J3_9FLAO</name>
<gene>
    <name evidence="4" type="ORF">Q361_11642</name>
</gene>
<keyword evidence="5" id="KW-1185">Reference proteome</keyword>
<evidence type="ECO:0000313" key="5">
    <source>
        <dbReference type="Proteomes" id="UP000237056"/>
    </source>
</evidence>
<evidence type="ECO:0000313" key="4">
    <source>
        <dbReference type="EMBL" id="POS00988.1"/>
    </source>
</evidence>
<dbReference type="EMBL" id="PQNY01000016">
    <property type="protein sequence ID" value="POS00988.1"/>
    <property type="molecule type" value="Genomic_DNA"/>
</dbReference>
<comment type="caution">
    <text evidence="1">Lacks conserved residue(s) required for the propagation of feature annotation.</text>
</comment>
<dbReference type="Pfam" id="PF04397">
    <property type="entry name" value="LytTR"/>
    <property type="match status" value="1"/>
</dbReference>
<feature type="domain" description="Response regulatory" evidence="2">
    <location>
        <begin position="5"/>
        <end position="123"/>
    </location>
</feature>
<dbReference type="SMART" id="SM00850">
    <property type="entry name" value="LytTR"/>
    <property type="match status" value="1"/>
</dbReference>
<dbReference type="InterPro" id="IPR046947">
    <property type="entry name" value="LytR-like"/>
</dbReference>
<dbReference type="GO" id="GO:0000156">
    <property type="term" value="F:phosphorelay response regulator activity"/>
    <property type="evidence" value="ECO:0007669"/>
    <property type="project" value="InterPro"/>
</dbReference>
<dbReference type="GO" id="GO:0003677">
    <property type="term" value="F:DNA binding"/>
    <property type="evidence" value="ECO:0007669"/>
    <property type="project" value="InterPro"/>
</dbReference>
<dbReference type="PROSITE" id="PS50930">
    <property type="entry name" value="HTH_LYTTR"/>
    <property type="match status" value="1"/>
</dbReference>
<dbReference type="InterPro" id="IPR001789">
    <property type="entry name" value="Sig_transdc_resp-reg_receiver"/>
</dbReference>
<proteinExistence type="predicted"/>
<dbReference type="InterPro" id="IPR007492">
    <property type="entry name" value="LytTR_DNA-bd_dom"/>
</dbReference>
<sequence length="259" mass="29868">MKKYTCVILDEDIKNANRIHKIITSITSLECIAIASKPKDAVELIASESPDIIFYSLAKSLENVNFNFNFLNELKATIAAHSAIMITANSGEYLQQALRNNVFDYFITPLVKKEIQQAVKRYEEQFTDKHKLKTSISNSNNTHQNTVICLKSYGDYKYMLSKEILYLKADNNSTDIYLSTGEKISAFKTLKHFEQLLPYPFVRIHNSYIINSEHIVRIHTGKNICYIKDINTKIPYSRSHRNNILSLLSQISRENYIEV</sequence>
<comment type="caution">
    <text evidence="4">The sequence shown here is derived from an EMBL/GenBank/DDBJ whole genome shotgun (WGS) entry which is preliminary data.</text>
</comment>
<dbReference type="Gene3D" id="3.40.50.2300">
    <property type="match status" value="1"/>
</dbReference>
<reference evidence="4 5" key="1">
    <citation type="submission" date="2018-01" db="EMBL/GenBank/DDBJ databases">
        <title>Genomic Encyclopedia of Type Strains, Phase I: the one thousand microbial genomes (KMG-I) project.</title>
        <authorList>
            <person name="Goeker M."/>
        </authorList>
    </citation>
    <scope>NUCLEOTIDE SEQUENCE [LARGE SCALE GENOMIC DNA]</scope>
    <source>
        <strain evidence="4 5">DSM 17960</strain>
    </source>
</reference>
<accession>A0A2S4N5J3</accession>
<dbReference type="RefSeq" id="WP_103726848.1">
    <property type="nucleotide sequence ID" value="NZ_PQNY01000016.1"/>
</dbReference>
<evidence type="ECO:0000256" key="1">
    <source>
        <dbReference type="PROSITE-ProRule" id="PRU00169"/>
    </source>
</evidence>